<sequence>MVAQRRKEICIRKVVGASVARVTVLLSLDFVKLVGIAFLIAFPVAYYLTYNWLQYYPYRTELHWHIFATGGFTAL</sequence>
<keyword evidence="2" id="KW-1003">Cell membrane</keyword>
<evidence type="ECO:0000256" key="5">
    <source>
        <dbReference type="ARBA" id="ARBA00023136"/>
    </source>
</evidence>
<evidence type="ECO:0000313" key="9">
    <source>
        <dbReference type="Proteomes" id="UP000193431"/>
    </source>
</evidence>
<keyword evidence="3 6" id="KW-0812">Transmembrane</keyword>
<reference evidence="8 9" key="1">
    <citation type="submission" date="2016-11" db="EMBL/GenBank/DDBJ databases">
        <title>Trade-off between light-utilization and light-protection in marine flavobacteria.</title>
        <authorList>
            <person name="Kumagai Y."/>
        </authorList>
    </citation>
    <scope>NUCLEOTIDE SEQUENCE [LARGE SCALE GENOMIC DNA]</scope>
    <source>
        <strain evidence="8 9">JCM 13191</strain>
    </source>
</reference>
<accession>A0A1W6MNW5</accession>
<dbReference type="RefSeq" id="WP_085767964.1">
    <property type="nucleotide sequence ID" value="NZ_CP019344.1"/>
</dbReference>
<keyword evidence="9" id="KW-1185">Reference proteome</keyword>
<proteinExistence type="predicted"/>
<evidence type="ECO:0000256" key="4">
    <source>
        <dbReference type="ARBA" id="ARBA00022989"/>
    </source>
</evidence>
<keyword evidence="5 6" id="KW-0472">Membrane</keyword>
<dbReference type="Proteomes" id="UP000193431">
    <property type="component" value="Chromosome"/>
</dbReference>
<dbReference type="Pfam" id="PF02687">
    <property type="entry name" value="FtsX"/>
    <property type="match status" value="1"/>
</dbReference>
<dbReference type="STRING" id="331648.BST97_14850"/>
<organism evidence="8 9">
    <name type="scientific">Nonlabens spongiae</name>
    <dbReference type="NCBI Taxonomy" id="331648"/>
    <lineage>
        <taxon>Bacteria</taxon>
        <taxon>Pseudomonadati</taxon>
        <taxon>Bacteroidota</taxon>
        <taxon>Flavobacteriia</taxon>
        <taxon>Flavobacteriales</taxon>
        <taxon>Flavobacteriaceae</taxon>
        <taxon>Nonlabens</taxon>
    </lineage>
</organism>
<feature type="domain" description="ABC3 transporter permease C-terminal" evidence="7">
    <location>
        <begin position="1"/>
        <end position="55"/>
    </location>
</feature>
<evidence type="ECO:0000256" key="3">
    <source>
        <dbReference type="ARBA" id="ARBA00022692"/>
    </source>
</evidence>
<protein>
    <recommendedName>
        <fullName evidence="7">ABC3 transporter permease C-terminal domain-containing protein</fullName>
    </recommendedName>
</protein>
<dbReference type="AlphaFoldDB" id="A0A1W6MNW5"/>
<name>A0A1W6MNW5_9FLAO</name>
<feature type="transmembrane region" description="Helical" evidence="6">
    <location>
        <begin position="30"/>
        <end position="49"/>
    </location>
</feature>
<dbReference type="InterPro" id="IPR003838">
    <property type="entry name" value="ABC3_permease_C"/>
</dbReference>
<gene>
    <name evidence="8" type="ORF">BST97_14850</name>
</gene>
<keyword evidence="4 6" id="KW-1133">Transmembrane helix</keyword>
<dbReference type="GO" id="GO:0005886">
    <property type="term" value="C:plasma membrane"/>
    <property type="evidence" value="ECO:0007669"/>
    <property type="project" value="UniProtKB-SubCell"/>
</dbReference>
<evidence type="ECO:0000256" key="1">
    <source>
        <dbReference type="ARBA" id="ARBA00004651"/>
    </source>
</evidence>
<evidence type="ECO:0000256" key="6">
    <source>
        <dbReference type="SAM" id="Phobius"/>
    </source>
</evidence>
<evidence type="ECO:0000259" key="7">
    <source>
        <dbReference type="Pfam" id="PF02687"/>
    </source>
</evidence>
<dbReference type="EMBL" id="CP019344">
    <property type="protein sequence ID" value="ARN79159.1"/>
    <property type="molecule type" value="Genomic_DNA"/>
</dbReference>
<comment type="subcellular location">
    <subcellularLocation>
        <location evidence="1">Cell membrane</location>
        <topology evidence="1">Multi-pass membrane protein</topology>
    </subcellularLocation>
</comment>
<evidence type="ECO:0000256" key="2">
    <source>
        <dbReference type="ARBA" id="ARBA00022475"/>
    </source>
</evidence>
<evidence type="ECO:0000313" key="8">
    <source>
        <dbReference type="EMBL" id="ARN79159.1"/>
    </source>
</evidence>